<comment type="caution">
    <text evidence="5">The sequence shown here is derived from an EMBL/GenBank/DDBJ whole genome shotgun (WGS) entry which is preliminary data.</text>
</comment>
<comment type="similarity">
    <text evidence="2">Belongs to the PMEI family.</text>
</comment>
<dbReference type="PANTHER" id="PTHR31080:SF87">
    <property type="entry name" value="PECTINESTERASE INHIBITOR 7"/>
    <property type="match status" value="1"/>
</dbReference>
<dbReference type="InterPro" id="IPR006501">
    <property type="entry name" value="Pectinesterase_inhib_dom"/>
</dbReference>
<sequence>MAAKTSLLFLSLSLLYIASHAGRSPVAASSRATNFIKSKCSATTYPALCFQSLAAFAPSIQQSPRQLAQTALSVSLARAQSAQGFVAKMKKFKGLKKREYEAIKDCIEEMGDSVDRLSKSVQELKRMGQAKGQDFIWHLSNVDTWVSAALTDENTCLDGFAGRALDGKIKSSIRARILNVAQVTSNALSLVNQFASKQ</sequence>
<gene>
    <name evidence="5" type="ORF">CCACVL1_09973</name>
</gene>
<protein>
    <submittedName>
        <fullName evidence="5">Pectinesterase inhibitor</fullName>
    </submittedName>
</protein>
<dbReference type="EMBL" id="AWWV01009549">
    <property type="protein sequence ID" value="OMO85836.1"/>
    <property type="molecule type" value="Genomic_DNA"/>
</dbReference>
<dbReference type="GO" id="GO:0046910">
    <property type="term" value="F:pectinesterase inhibitor activity"/>
    <property type="evidence" value="ECO:0007669"/>
    <property type="project" value="UniProtKB-ARBA"/>
</dbReference>
<dbReference type="InterPro" id="IPR051955">
    <property type="entry name" value="PME_Inhibitor"/>
</dbReference>
<evidence type="ECO:0000256" key="3">
    <source>
        <dbReference type="SAM" id="SignalP"/>
    </source>
</evidence>
<keyword evidence="6" id="KW-1185">Reference proteome</keyword>
<evidence type="ECO:0000256" key="1">
    <source>
        <dbReference type="ARBA" id="ARBA00022729"/>
    </source>
</evidence>
<dbReference type="Pfam" id="PF04043">
    <property type="entry name" value="PMEI"/>
    <property type="match status" value="1"/>
</dbReference>
<dbReference type="FunFam" id="1.20.140.40:FF:000005">
    <property type="entry name" value="Pectin methylesterase inhibitor 1"/>
    <property type="match status" value="1"/>
</dbReference>
<name>A0A1R3ITD9_COCAP</name>
<dbReference type="InterPro" id="IPR035513">
    <property type="entry name" value="Invertase/methylesterase_inhib"/>
</dbReference>
<dbReference type="STRING" id="210143.A0A1R3ITD9"/>
<dbReference type="AlphaFoldDB" id="A0A1R3ITD9"/>
<dbReference type="CDD" id="cd15798">
    <property type="entry name" value="PMEI-like_3"/>
    <property type="match status" value="1"/>
</dbReference>
<dbReference type="NCBIfam" id="TIGR01614">
    <property type="entry name" value="PME_inhib"/>
    <property type="match status" value="1"/>
</dbReference>
<dbReference type="Gramene" id="OMO85836">
    <property type="protein sequence ID" value="OMO85836"/>
    <property type="gene ID" value="CCACVL1_09973"/>
</dbReference>
<feature type="domain" description="Pectinesterase inhibitor" evidence="4">
    <location>
        <begin position="31"/>
        <end position="190"/>
    </location>
</feature>
<dbReference type="SMART" id="SM00856">
    <property type="entry name" value="PMEI"/>
    <property type="match status" value="1"/>
</dbReference>
<dbReference type="OrthoDB" id="1430376at2759"/>
<evidence type="ECO:0000259" key="4">
    <source>
        <dbReference type="SMART" id="SM00856"/>
    </source>
</evidence>
<feature type="signal peptide" evidence="3">
    <location>
        <begin position="1"/>
        <end position="21"/>
    </location>
</feature>
<keyword evidence="1 3" id="KW-0732">Signal</keyword>
<dbReference type="OMA" id="CSATKYP"/>
<reference evidence="5 6" key="1">
    <citation type="submission" date="2013-09" db="EMBL/GenBank/DDBJ databases">
        <title>Corchorus capsularis genome sequencing.</title>
        <authorList>
            <person name="Alam M."/>
            <person name="Haque M.S."/>
            <person name="Islam M.S."/>
            <person name="Emdad E.M."/>
            <person name="Islam M.M."/>
            <person name="Ahmed B."/>
            <person name="Halim A."/>
            <person name="Hossen Q.M.M."/>
            <person name="Hossain M.Z."/>
            <person name="Ahmed R."/>
            <person name="Khan M.M."/>
            <person name="Islam R."/>
            <person name="Rashid M.M."/>
            <person name="Khan S.A."/>
            <person name="Rahman M.S."/>
            <person name="Alam M."/>
        </authorList>
    </citation>
    <scope>NUCLEOTIDE SEQUENCE [LARGE SCALE GENOMIC DNA]</scope>
    <source>
        <strain evidence="6">cv. CVL-1</strain>
        <tissue evidence="5">Whole seedling</tissue>
    </source>
</reference>
<organism evidence="5 6">
    <name type="scientific">Corchorus capsularis</name>
    <name type="common">Jute</name>
    <dbReference type="NCBI Taxonomy" id="210143"/>
    <lineage>
        <taxon>Eukaryota</taxon>
        <taxon>Viridiplantae</taxon>
        <taxon>Streptophyta</taxon>
        <taxon>Embryophyta</taxon>
        <taxon>Tracheophyta</taxon>
        <taxon>Spermatophyta</taxon>
        <taxon>Magnoliopsida</taxon>
        <taxon>eudicotyledons</taxon>
        <taxon>Gunneridae</taxon>
        <taxon>Pentapetalae</taxon>
        <taxon>rosids</taxon>
        <taxon>malvids</taxon>
        <taxon>Malvales</taxon>
        <taxon>Malvaceae</taxon>
        <taxon>Grewioideae</taxon>
        <taxon>Apeibeae</taxon>
        <taxon>Corchorus</taxon>
    </lineage>
</organism>
<evidence type="ECO:0000313" key="5">
    <source>
        <dbReference type="EMBL" id="OMO85836.1"/>
    </source>
</evidence>
<dbReference type="Proteomes" id="UP000188268">
    <property type="component" value="Unassembled WGS sequence"/>
</dbReference>
<accession>A0A1R3ITD9</accession>
<dbReference type="SUPFAM" id="SSF101148">
    <property type="entry name" value="Plant invertase/pectin methylesterase inhibitor"/>
    <property type="match status" value="1"/>
</dbReference>
<evidence type="ECO:0000256" key="2">
    <source>
        <dbReference type="ARBA" id="ARBA00038471"/>
    </source>
</evidence>
<proteinExistence type="inferred from homology"/>
<feature type="chain" id="PRO_5012571212" evidence="3">
    <location>
        <begin position="22"/>
        <end position="198"/>
    </location>
</feature>
<evidence type="ECO:0000313" key="6">
    <source>
        <dbReference type="Proteomes" id="UP000188268"/>
    </source>
</evidence>
<dbReference type="PANTHER" id="PTHR31080">
    <property type="entry name" value="PECTINESTERASE INHIBITOR-LIKE"/>
    <property type="match status" value="1"/>
</dbReference>
<dbReference type="Gene3D" id="1.20.140.40">
    <property type="entry name" value="Invertase/pectin methylesterase inhibitor family protein"/>
    <property type="match status" value="1"/>
</dbReference>